<proteinExistence type="predicted"/>
<keyword evidence="1" id="KW-1133">Transmembrane helix</keyword>
<organism evidence="2 3">
    <name type="scientific">Acidisoma cellulosilyticum</name>
    <dbReference type="NCBI Taxonomy" id="2802395"/>
    <lineage>
        <taxon>Bacteria</taxon>
        <taxon>Pseudomonadati</taxon>
        <taxon>Pseudomonadota</taxon>
        <taxon>Alphaproteobacteria</taxon>
        <taxon>Acetobacterales</taxon>
        <taxon>Acidocellaceae</taxon>
        <taxon>Acidisoma</taxon>
    </lineage>
</organism>
<sequence>MFLSDFLSAHYGYGYHQGWTDWLGHTVASAVIHALIYSFIFRLLHHLTLGQAGLLVLVVLVVMFILARAGDRRRW</sequence>
<dbReference type="AlphaFoldDB" id="A0A963Z4R8"/>
<dbReference type="EMBL" id="JAESVA010000007">
    <property type="protein sequence ID" value="MCB8882501.1"/>
    <property type="molecule type" value="Genomic_DNA"/>
</dbReference>
<dbReference type="Proteomes" id="UP000721844">
    <property type="component" value="Unassembled WGS sequence"/>
</dbReference>
<feature type="transmembrane region" description="Helical" evidence="1">
    <location>
        <begin position="22"/>
        <end position="40"/>
    </location>
</feature>
<protein>
    <submittedName>
        <fullName evidence="2">Uncharacterized protein</fullName>
    </submittedName>
</protein>
<evidence type="ECO:0000313" key="3">
    <source>
        <dbReference type="Proteomes" id="UP000721844"/>
    </source>
</evidence>
<name>A0A963Z4R8_9PROT</name>
<evidence type="ECO:0000313" key="2">
    <source>
        <dbReference type="EMBL" id="MCB8882501.1"/>
    </source>
</evidence>
<reference evidence="2 3" key="1">
    <citation type="journal article" date="2021" name="Microorganisms">
        <title>Acidisoma silvae sp. nov. and Acidisomacellulosilytica sp. nov., Two Acidophilic Bacteria Isolated from Decaying Wood, Hydrolyzing Cellulose and Producing Poly-3-hydroxybutyrate.</title>
        <authorList>
            <person name="Mieszkin S."/>
            <person name="Pouder E."/>
            <person name="Uroz S."/>
            <person name="Simon-Colin C."/>
            <person name="Alain K."/>
        </authorList>
    </citation>
    <scope>NUCLEOTIDE SEQUENCE [LARGE SCALE GENOMIC DNA]</scope>
    <source>
        <strain evidence="2 3">HW T5.17</strain>
    </source>
</reference>
<keyword evidence="1" id="KW-0472">Membrane</keyword>
<keyword evidence="1" id="KW-0812">Transmembrane</keyword>
<accession>A0A963Z4R8</accession>
<gene>
    <name evidence="2" type="ORF">ACELLULO517_19805</name>
</gene>
<keyword evidence="3" id="KW-1185">Reference proteome</keyword>
<dbReference type="RefSeq" id="WP_227309153.1">
    <property type="nucleotide sequence ID" value="NZ_JAESVA010000007.1"/>
</dbReference>
<feature type="transmembrane region" description="Helical" evidence="1">
    <location>
        <begin position="52"/>
        <end position="70"/>
    </location>
</feature>
<evidence type="ECO:0000256" key="1">
    <source>
        <dbReference type="SAM" id="Phobius"/>
    </source>
</evidence>
<comment type="caution">
    <text evidence="2">The sequence shown here is derived from an EMBL/GenBank/DDBJ whole genome shotgun (WGS) entry which is preliminary data.</text>
</comment>